<feature type="transmembrane region" description="Helical" evidence="7">
    <location>
        <begin position="176"/>
        <end position="195"/>
    </location>
</feature>
<name>A0ABT6ZN32_9ACTN</name>
<proteinExistence type="predicted"/>
<evidence type="ECO:0000259" key="9">
    <source>
        <dbReference type="Pfam" id="PF07158"/>
    </source>
</evidence>
<feature type="transmembrane region" description="Helical" evidence="7">
    <location>
        <begin position="374"/>
        <end position="391"/>
    </location>
</feature>
<feature type="transmembrane region" description="Helical" evidence="7">
    <location>
        <begin position="329"/>
        <end position="362"/>
    </location>
</feature>
<evidence type="ECO:0000256" key="4">
    <source>
        <dbReference type="ARBA" id="ARBA00022989"/>
    </source>
</evidence>
<sequence length="519" mass="52391">MSDHVISIIGLVLVFAVATVFSVHMGVLALVAAFVVGTAFASQSTDQIFAGFPGDLFVVLVGVTFLFAIAGNNGTVDWLVHRCIQATGGRAALMPWVMFLVTALLAGVGAVTPAAVGIIAPIGMSVARRYGMSPLLMGVFIINGGSAGGFSPIGVYGTITNGVVSRNDLPGSPGTLFLLSLLFNILLNIAAFFVFGGRGLLRRRGTDTPGAAGAADARDTADAPATADVTGTADATAPPRGGSGASQSSTGRPGTGRPVTGPNRTRPPTGEPAPSTPASAPPQPASPASTLSVTGGTGDTGDTGDAGKTDSVPTDRRQQPIGLDLPRTLTLLGLLGVVVGALFFDLDVGLMALSVAVVLSLASPESAKGAADKCAWTTVLLVCGIVTYVNLMDRIGTIDFLGEKVTSIEAPLLAALLICLIGALVTAFASTTGILGALIPLAVPFLLSGEVGAVALVAALAISSSVVDASPFSTSGALVTANATDDERDTVFRRLMIWGFSLVLIVPATTWALLVVPGW</sequence>
<keyword evidence="5 7" id="KW-0472">Membrane</keyword>
<organism evidence="10 11">
    <name type="scientific">Streptomyces iconiensis</name>
    <dbReference type="NCBI Taxonomy" id="1384038"/>
    <lineage>
        <taxon>Bacteria</taxon>
        <taxon>Bacillati</taxon>
        <taxon>Actinomycetota</taxon>
        <taxon>Actinomycetes</taxon>
        <taxon>Kitasatosporales</taxon>
        <taxon>Streptomycetaceae</taxon>
        <taxon>Streptomyces</taxon>
    </lineage>
</organism>
<evidence type="ECO:0000256" key="5">
    <source>
        <dbReference type="ARBA" id="ARBA00023136"/>
    </source>
</evidence>
<gene>
    <name evidence="10" type="ORF">NMN56_000610</name>
</gene>
<feature type="transmembrane region" description="Helical" evidence="7">
    <location>
        <begin position="412"/>
        <end position="439"/>
    </location>
</feature>
<evidence type="ECO:0000256" key="6">
    <source>
        <dbReference type="SAM" id="MobiDB-lite"/>
    </source>
</evidence>
<feature type="transmembrane region" description="Helical" evidence="7">
    <location>
        <begin position="135"/>
        <end position="156"/>
    </location>
</feature>
<keyword evidence="11" id="KW-1185">Reference proteome</keyword>
<keyword evidence="3 7" id="KW-0812">Transmembrane</keyword>
<evidence type="ECO:0000313" key="10">
    <source>
        <dbReference type="EMBL" id="MDJ1130474.1"/>
    </source>
</evidence>
<protein>
    <submittedName>
        <fullName evidence="10">SLC13 family permease</fullName>
    </submittedName>
</protein>
<feature type="compositionally biased region" description="Pro residues" evidence="6">
    <location>
        <begin position="269"/>
        <end position="285"/>
    </location>
</feature>
<accession>A0ABT6ZN32</accession>
<feature type="domain" description="Citrate transporter-like" evidence="8">
    <location>
        <begin position="346"/>
        <end position="505"/>
    </location>
</feature>
<evidence type="ECO:0000313" key="11">
    <source>
        <dbReference type="Proteomes" id="UP001214441"/>
    </source>
</evidence>
<dbReference type="Pfam" id="PF03600">
    <property type="entry name" value="CitMHS"/>
    <property type="match status" value="1"/>
</dbReference>
<feature type="transmembrane region" description="Helical" evidence="7">
    <location>
        <begin position="495"/>
        <end position="516"/>
    </location>
</feature>
<dbReference type="InterPro" id="IPR004680">
    <property type="entry name" value="Cit_transptr-like_dom"/>
</dbReference>
<evidence type="ECO:0000259" key="8">
    <source>
        <dbReference type="Pfam" id="PF03600"/>
    </source>
</evidence>
<dbReference type="Pfam" id="PF07158">
    <property type="entry name" value="MatC_N"/>
    <property type="match status" value="1"/>
</dbReference>
<feature type="compositionally biased region" description="Low complexity" evidence="6">
    <location>
        <begin position="250"/>
        <end position="268"/>
    </location>
</feature>
<evidence type="ECO:0000256" key="1">
    <source>
        <dbReference type="ARBA" id="ARBA00004141"/>
    </source>
</evidence>
<dbReference type="EMBL" id="JANCPR020000001">
    <property type="protein sequence ID" value="MDJ1130474.1"/>
    <property type="molecule type" value="Genomic_DNA"/>
</dbReference>
<feature type="compositionally biased region" description="Low complexity" evidence="6">
    <location>
        <begin position="222"/>
        <end position="239"/>
    </location>
</feature>
<dbReference type="InterPro" id="IPR009827">
    <property type="entry name" value="MatC_N"/>
</dbReference>
<dbReference type="Proteomes" id="UP001214441">
    <property type="component" value="Unassembled WGS sequence"/>
</dbReference>
<feature type="transmembrane region" description="Helical" evidence="7">
    <location>
        <begin position="445"/>
        <end position="467"/>
    </location>
</feature>
<comment type="caution">
    <text evidence="10">The sequence shown here is derived from an EMBL/GenBank/DDBJ whole genome shotgun (WGS) entry which is preliminary data.</text>
</comment>
<comment type="subcellular location">
    <subcellularLocation>
        <location evidence="1">Membrane</location>
        <topology evidence="1">Multi-pass membrane protein</topology>
    </subcellularLocation>
</comment>
<evidence type="ECO:0000256" key="3">
    <source>
        <dbReference type="ARBA" id="ARBA00022692"/>
    </source>
</evidence>
<feature type="transmembrane region" description="Helical" evidence="7">
    <location>
        <begin position="96"/>
        <end position="123"/>
    </location>
</feature>
<keyword evidence="4 7" id="KW-1133">Transmembrane helix</keyword>
<evidence type="ECO:0000256" key="2">
    <source>
        <dbReference type="ARBA" id="ARBA00022448"/>
    </source>
</evidence>
<feature type="compositionally biased region" description="Basic and acidic residues" evidence="6">
    <location>
        <begin position="305"/>
        <end position="318"/>
    </location>
</feature>
<feature type="region of interest" description="Disordered" evidence="6">
    <location>
        <begin position="205"/>
        <end position="320"/>
    </location>
</feature>
<dbReference type="RefSeq" id="WP_274039847.1">
    <property type="nucleotide sequence ID" value="NZ_JANCPR020000001.1"/>
</dbReference>
<feature type="transmembrane region" description="Helical" evidence="7">
    <location>
        <begin position="48"/>
        <end position="70"/>
    </location>
</feature>
<reference evidence="10 11" key="1">
    <citation type="submission" date="2023-05" db="EMBL/GenBank/DDBJ databases">
        <title>Streptantibioticus silvisoli sp. nov., acidotolerant actinomycetes 1 from pine litter.</title>
        <authorList>
            <person name="Swiecimska M."/>
            <person name="Golinska P."/>
            <person name="Sangal V."/>
            <person name="Wachnowicz B."/>
            <person name="Goodfellow M."/>
        </authorList>
    </citation>
    <scope>NUCLEOTIDE SEQUENCE [LARGE SCALE GENOMIC DNA]</scope>
    <source>
        <strain evidence="10 11">DSM 42109</strain>
    </source>
</reference>
<keyword evidence="2" id="KW-0813">Transport</keyword>
<evidence type="ECO:0000256" key="7">
    <source>
        <dbReference type="SAM" id="Phobius"/>
    </source>
</evidence>
<feature type="transmembrane region" description="Helical" evidence="7">
    <location>
        <begin position="6"/>
        <end position="36"/>
    </location>
</feature>
<feature type="domain" description="Dicarboxylate carrier MatC N-terminal" evidence="9">
    <location>
        <begin position="1"/>
        <end position="149"/>
    </location>
</feature>